<feature type="transmembrane region" description="Helical" evidence="8">
    <location>
        <begin position="222"/>
        <end position="245"/>
    </location>
</feature>
<keyword evidence="6" id="KW-0333">Golgi apparatus</keyword>
<feature type="transmembrane region" description="Helical" evidence="8">
    <location>
        <begin position="193"/>
        <end position="210"/>
    </location>
</feature>
<name>B4N0T8_DROWI</name>
<dbReference type="KEGG" id="dwi:6643913"/>
<accession>B4N0T8</accession>
<reference evidence="10 11" key="1">
    <citation type="journal article" date="2007" name="Nature">
        <title>Evolution of genes and genomes on the Drosophila phylogeny.</title>
        <authorList>
            <consortium name="Drosophila 12 Genomes Consortium"/>
            <person name="Clark A.G."/>
            <person name="Eisen M.B."/>
            <person name="Smith D.R."/>
            <person name="Bergman C.M."/>
            <person name="Oliver B."/>
            <person name="Markow T.A."/>
            <person name="Kaufman T.C."/>
            <person name="Kellis M."/>
            <person name="Gelbart W."/>
            <person name="Iyer V.N."/>
            <person name="Pollard D.A."/>
            <person name="Sackton T.B."/>
            <person name="Larracuente A.M."/>
            <person name="Singh N.D."/>
            <person name="Abad J.P."/>
            <person name="Abt D.N."/>
            <person name="Adryan B."/>
            <person name="Aguade M."/>
            <person name="Akashi H."/>
            <person name="Anderson W.W."/>
            <person name="Aquadro C.F."/>
            <person name="Ardell D.H."/>
            <person name="Arguello R."/>
            <person name="Artieri C.G."/>
            <person name="Barbash D.A."/>
            <person name="Barker D."/>
            <person name="Barsanti P."/>
            <person name="Batterham P."/>
            <person name="Batzoglou S."/>
            <person name="Begun D."/>
            <person name="Bhutkar A."/>
            <person name="Blanco E."/>
            <person name="Bosak S.A."/>
            <person name="Bradley R.K."/>
            <person name="Brand A.D."/>
            <person name="Brent M.R."/>
            <person name="Brooks A.N."/>
            <person name="Brown R.H."/>
            <person name="Butlin R.K."/>
            <person name="Caggese C."/>
            <person name="Calvi B.R."/>
            <person name="Bernardo de Carvalho A."/>
            <person name="Caspi A."/>
            <person name="Castrezana S."/>
            <person name="Celniker S.E."/>
            <person name="Chang J.L."/>
            <person name="Chapple C."/>
            <person name="Chatterji S."/>
            <person name="Chinwalla A."/>
            <person name="Civetta A."/>
            <person name="Clifton S.W."/>
            <person name="Comeron J.M."/>
            <person name="Costello J.C."/>
            <person name="Coyne J.A."/>
            <person name="Daub J."/>
            <person name="David R.G."/>
            <person name="Delcher A.L."/>
            <person name="Delehaunty K."/>
            <person name="Do C.B."/>
            <person name="Ebling H."/>
            <person name="Edwards K."/>
            <person name="Eickbush T."/>
            <person name="Evans J.D."/>
            <person name="Filipski A."/>
            <person name="Findeiss S."/>
            <person name="Freyhult E."/>
            <person name="Fulton L."/>
            <person name="Fulton R."/>
            <person name="Garcia A.C."/>
            <person name="Gardiner A."/>
            <person name="Garfield D.A."/>
            <person name="Garvin B.E."/>
            <person name="Gibson G."/>
            <person name="Gilbert D."/>
            <person name="Gnerre S."/>
            <person name="Godfrey J."/>
            <person name="Good R."/>
            <person name="Gotea V."/>
            <person name="Gravely B."/>
            <person name="Greenberg A.J."/>
            <person name="Griffiths-Jones S."/>
            <person name="Gross S."/>
            <person name="Guigo R."/>
            <person name="Gustafson E.A."/>
            <person name="Haerty W."/>
            <person name="Hahn M.W."/>
            <person name="Halligan D.L."/>
            <person name="Halpern A.L."/>
            <person name="Halter G.M."/>
            <person name="Han M.V."/>
            <person name="Heger A."/>
            <person name="Hillier L."/>
            <person name="Hinrichs A.S."/>
            <person name="Holmes I."/>
            <person name="Hoskins R.A."/>
            <person name="Hubisz M.J."/>
            <person name="Hultmark D."/>
            <person name="Huntley M.A."/>
            <person name="Jaffe D.B."/>
            <person name="Jagadeeshan S."/>
            <person name="Jeck W.R."/>
            <person name="Johnson J."/>
            <person name="Jones C.D."/>
            <person name="Jordan W.C."/>
            <person name="Karpen G.H."/>
            <person name="Kataoka E."/>
            <person name="Keightley P.D."/>
            <person name="Kheradpour P."/>
            <person name="Kirkness E.F."/>
            <person name="Koerich L.B."/>
            <person name="Kristiansen K."/>
            <person name="Kudrna D."/>
            <person name="Kulathinal R.J."/>
            <person name="Kumar S."/>
            <person name="Kwok R."/>
            <person name="Lander E."/>
            <person name="Langley C.H."/>
            <person name="Lapoint R."/>
            <person name="Lazzaro B.P."/>
            <person name="Lee S.J."/>
            <person name="Levesque L."/>
            <person name="Li R."/>
            <person name="Lin C.F."/>
            <person name="Lin M.F."/>
            <person name="Lindblad-Toh K."/>
            <person name="Llopart A."/>
            <person name="Long M."/>
            <person name="Low L."/>
            <person name="Lozovsky E."/>
            <person name="Lu J."/>
            <person name="Luo M."/>
            <person name="Machado C.A."/>
            <person name="Makalowski W."/>
            <person name="Marzo M."/>
            <person name="Matsuda M."/>
            <person name="Matzkin L."/>
            <person name="McAllister B."/>
            <person name="McBride C.S."/>
            <person name="McKernan B."/>
            <person name="McKernan K."/>
            <person name="Mendez-Lago M."/>
            <person name="Minx P."/>
            <person name="Mollenhauer M.U."/>
            <person name="Montooth K."/>
            <person name="Mount S.M."/>
            <person name="Mu X."/>
            <person name="Myers E."/>
            <person name="Negre B."/>
            <person name="Newfeld S."/>
            <person name="Nielsen R."/>
            <person name="Noor M.A."/>
            <person name="O'Grady P."/>
            <person name="Pachter L."/>
            <person name="Papaceit M."/>
            <person name="Parisi M.J."/>
            <person name="Parisi M."/>
            <person name="Parts L."/>
            <person name="Pedersen J.S."/>
            <person name="Pesole G."/>
            <person name="Phillippy A.M."/>
            <person name="Ponting C.P."/>
            <person name="Pop M."/>
            <person name="Porcelli D."/>
            <person name="Powell J.R."/>
            <person name="Prohaska S."/>
            <person name="Pruitt K."/>
            <person name="Puig M."/>
            <person name="Quesneville H."/>
            <person name="Ram K.R."/>
            <person name="Rand D."/>
            <person name="Rasmussen M.D."/>
            <person name="Reed L.K."/>
            <person name="Reenan R."/>
            <person name="Reily A."/>
            <person name="Remington K.A."/>
            <person name="Rieger T.T."/>
            <person name="Ritchie M.G."/>
            <person name="Robin C."/>
            <person name="Rogers Y.H."/>
            <person name="Rohde C."/>
            <person name="Rozas J."/>
            <person name="Rubenfield M.J."/>
            <person name="Ruiz A."/>
            <person name="Russo S."/>
            <person name="Salzberg S.L."/>
            <person name="Sanchez-Gracia A."/>
            <person name="Saranga D.J."/>
            <person name="Sato H."/>
            <person name="Schaeffer S.W."/>
            <person name="Schatz M.C."/>
            <person name="Schlenke T."/>
            <person name="Schwartz R."/>
            <person name="Segarra C."/>
            <person name="Singh R.S."/>
            <person name="Sirot L."/>
            <person name="Sirota M."/>
            <person name="Sisneros N.B."/>
            <person name="Smith C.D."/>
            <person name="Smith T.F."/>
            <person name="Spieth J."/>
            <person name="Stage D.E."/>
            <person name="Stark A."/>
            <person name="Stephan W."/>
            <person name="Strausberg R.L."/>
            <person name="Strempel S."/>
            <person name="Sturgill D."/>
            <person name="Sutton G."/>
            <person name="Sutton G.G."/>
            <person name="Tao W."/>
            <person name="Teichmann S."/>
            <person name="Tobari Y.N."/>
            <person name="Tomimura Y."/>
            <person name="Tsolas J.M."/>
            <person name="Valente V.L."/>
            <person name="Venter E."/>
            <person name="Venter J.C."/>
            <person name="Vicario S."/>
            <person name="Vieira F.G."/>
            <person name="Vilella A.J."/>
            <person name="Villasante A."/>
            <person name="Walenz B."/>
            <person name="Wang J."/>
            <person name="Wasserman M."/>
            <person name="Watts T."/>
            <person name="Wilson D."/>
            <person name="Wilson R.K."/>
            <person name="Wing R.A."/>
            <person name="Wolfner M.F."/>
            <person name="Wong A."/>
            <person name="Wong G.K."/>
            <person name="Wu C.I."/>
            <person name="Wu G."/>
            <person name="Yamamoto D."/>
            <person name="Yang H.P."/>
            <person name="Yang S.P."/>
            <person name="Yorke J.A."/>
            <person name="Yoshida K."/>
            <person name="Zdobnov E."/>
            <person name="Zhang P."/>
            <person name="Zhang Y."/>
            <person name="Zimin A.V."/>
            <person name="Baldwin J."/>
            <person name="Abdouelleil A."/>
            <person name="Abdulkadir J."/>
            <person name="Abebe A."/>
            <person name="Abera B."/>
            <person name="Abreu J."/>
            <person name="Acer S.C."/>
            <person name="Aftuck L."/>
            <person name="Alexander A."/>
            <person name="An P."/>
            <person name="Anderson E."/>
            <person name="Anderson S."/>
            <person name="Arachi H."/>
            <person name="Azer M."/>
            <person name="Bachantsang P."/>
            <person name="Barry A."/>
            <person name="Bayul T."/>
            <person name="Berlin A."/>
            <person name="Bessette D."/>
            <person name="Bloom T."/>
            <person name="Blye J."/>
            <person name="Boguslavskiy L."/>
            <person name="Bonnet C."/>
            <person name="Boukhgalter B."/>
            <person name="Bourzgui I."/>
            <person name="Brown A."/>
            <person name="Cahill P."/>
            <person name="Channer S."/>
            <person name="Cheshatsang Y."/>
            <person name="Chuda L."/>
            <person name="Citroen M."/>
            <person name="Collymore A."/>
            <person name="Cooke P."/>
            <person name="Costello M."/>
            <person name="D'Aco K."/>
            <person name="Daza R."/>
            <person name="De Haan G."/>
            <person name="DeGray S."/>
            <person name="DeMaso C."/>
            <person name="Dhargay N."/>
            <person name="Dooley K."/>
            <person name="Dooley E."/>
            <person name="Doricent M."/>
            <person name="Dorje P."/>
            <person name="Dorjee K."/>
            <person name="Dupes A."/>
            <person name="Elong R."/>
            <person name="Falk J."/>
            <person name="Farina A."/>
            <person name="Faro S."/>
            <person name="Ferguson D."/>
            <person name="Fisher S."/>
            <person name="Foley C.D."/>
            <person name="Franke A."/>
            <person name="Friedrich D."/>
            <person name="Gadbois L."/>
            <person name="Gearin G."/>
            <person name="Gearin C.R."/>
            <person name="Giannoukos G."/>
            <person name="Goode T."/>
            <person name="Graham J."/>
            <person name="Grandbois E."/>
            <person name="Grewal S."/>
            <person name="Gyaltsen K."/>
            <person name="Hafez N."/>
            <person name="Hagos B."/>
            <person name="Hall J."/>
            <person name="Henson C."/>
            <person name="Hollinger A."/>
            <person name="Honan T."/>
            <person name="Huard M.D."/>
            <person name="Hughes L."/>
            <person name="Hurhula B."/>
            <person name="Husby M.E."/>
            <person name="Kamat A."/>
            <person name="Kanga B."/>
            <person name="Kashin S."/>
            <person name="Khazanovich D."/>
            <person name="Kisner P."/>
            <person name="Lance K."/>
            <person name="Lara M."/>
            <person name="Lee W."/>
            <person name="Lennon N."/>
            <person name="Letendre F."/>
            <person name="LeVine R."/>
            <person name="Lipovsky A."/>
            <person name="Liu X."/>
            <person name="Liu J."/>
            <person name="Liu S."/>
            <person name="Lokyitsang T."/>
            <person name="Lokyitsang Y."/>
            <person name="Lubonja R."/>
            <person name="Lui A."/>
            <person name="MacDonald P."/>
            <person name="Magnisalis V."/>
            <person name="Maru K."/>
            <person name="Matthews C."/>
            <person name="McCusker W."/>
            <person name="McDonough S."/>
            <person name="Mehta T."/>
            <person name="Meldrim J."/>
            <person name="Meneus L."/>
            <person name="Mihai O."/>
            <person name="Mihalev A."/>
            <person name="Mihova T."/>
            <person name="Mittelman R."/>
            <person name="Mlenga V."/>
            <person name="Montmayeur A."/>
            <person name="Mulrain L."/>
            <person name="Navidi A."/>
            <person name="Naylor J."/>
            <person name="Negash T."/>
            <person name="Nguyen T."/>
            <person name="Nguyen N."/>
            <person name="Nicol R."/>
            <person name="Norbu C."/>
            <person name="Norbu N."/>
            <person name="Novod N."/>
            <person name="O'Neill B."/>
            <person name="Osman S."/>
            <person name="Markiewicz E."/>
            <person name="Oyono O.L."/>
            <person name="Patti C."/>
            <person name="Phunkhang P."/>
            <person name="Pierre F."/>
            <person name="Priest M."/>
            <person name="Raghuraman S."/>
            <person name="Rege F."/>
            <person name="Reyes R."/>
            <person name="Rise C."/>
            <person name="Rogov P."/>
            <person name="Ross K."/>
            <person name="Ryan E."/>
            <person name="Settipalli S."/>
            <person name="Shea T."/>
            <person name="Sherpa N."/>
            <person name="Shi L."/>
            <person name="Shih D."/>
            <person name="Sparrow T."/>
            <person name="Spaulding J."/>
            <person name="Stalker J."/>
            <person name="Stange-Thomann N."/>
            <person name="Stavropoulos S."/>
            <person name="Stone C."/>
            <person name="Strader C."/>
            <person name="Tesfaye S."/>
            <person name="Thomson T."/>
            <person name="Thoulutsang Y."/>
            <person name="Thoulutsang D."/>
            <person name="Topham K."/>
            <person name="Topping I."/>
            <person name="Tsamla T."/>
            <person name="Vassiliev H."/>
            <person name="Vo A."/>
            <person name="Wangchuk T."/>
            <person name="Wangdi T."/>
            <person name="Weiand M."/>
            <person name="Wilkinson J."/>
            <person name="Wilson A."/>
            <person name="Yadav S."/>
            <person name="Young G."/>
            <person name="Yu Q."/>
            <person name="Zembek L."/>
            <person name="Zhong D."/>
            <person name="Zimmer A."/>
            <person name="Zwirko Z."/>
            <person name="Jaffe D.B."/>
            <person name="Alvarez P."/>
            <person name="Brockman W."/>
            <person name="Butler J."/>
            <person name="Chin C."/>
            <person name="Gnerre S."/>
            <person name="Grabherr M."/>
            <person name="Kleber M."/>
            <person name="Mauceli E."/>
            <person name="MacCallum I."/>
        </authorList>
    </citation>
    <scope>NUCLEOTIDE SEQUENCE [LARGE SCALE GENOMIC DNA]</scope>
    <source>
        <strain evidence="11">Tucson 14030-0811.24</strain>
    </source>
</reference>
<dbReference type="OrthoDB" id="68581at2759"/>
<feature type="transmembrane region" description="Helical" evidence="8">
    <location>
        <begin position="112"/>
        <end position="136"/>
    </location>
</feature>
<dbReference type="PANTHER" id="PTHR12892">
    <property type="entry name" value="FGF RECEPTOR ACTIVATING PROTEIN 1"/>
    <property type="match status" value="1"/>
</dbReference>
<evidence type="ECO:0000259" key="9">
    <source>
        <dbReference type="Pfam" id="PF10277"/>
    </source>
</evidence>
<dbReference type="InterPro" id="IPR019402">
    <property type="entry name" value="CWH43_N"/>
</dbReference>
<comment type="similarity">
    <text evidence="2">Belongs to the PGAP2 family.</text>
</comment>
<keyword evidence="3" id="KW-0337">GPI-anchor biosynthesis</keyword>
<dbReference type="GO" id="GO:0000139">
    <property type="term" value="C:Golgi membrane"/>
    <property type="evidence" value="ECO:0007669"/>
    <property type="project" value="UniProtKB-SubCell"/>
</dbReference>
<feature type="transmembrane region" description="Helical" evidence="8">
    <location>
        <begin position="27"/>
        <end position="48"/>
    </location>
</feature>
<dbReference type="AlphaFoldDB" id="B4N0T8"/>
<dbReference type="Pfam" id="PF10277">
    <property type="entry name" value="Frag1"/>
    <property type="match status" value="1"/>
</dbReference>
<evidence type="ECO:0000256" key="2">
    <source>
        <dbReference type="ARBA" id="ARBA00007414"/>
    </source>
</evidence>
<evidence type="ECO:0000256" key="4">
    <source>
        <dbReference type="ARBA" id="ARBA00022692"/>
    </source>
</evidence>
<evidence type="ECO:0000256" key="5">
    <source>
        <dbReference type="ARBA" id="ARBA00022989"/>
    </source>
</evidence>
<keyword evidence="7 8" id="KW-0472">Membrane</keyword>
<sequence>MDQEMLLPLTNKDLSNPNPFRISMARILLMGLSVAPVALAFFLVRTIITDLDASTYTECKAFNVIPSVSSVAKSNQVGWIIVSWWSATFILLTASLYTRLYRRILPRTVRSLSRILTGSLMLHSFSVLVWAHFAHINGTHPLHVTTVIVLWSSASVFLGGSFAIRKYHFAGGGIGLKEGDNDLRFSYLLKRKLVLTFVVTFLFMWLWYLLHMEFCPSLVYSIFALFEFVAFWSFLCYLCTAYFDFYNVYICHDKRLGYYLSEFETQ</sequence>
<dbReference type="eggNOG" id="KOG3979">
    <property type="taxonomic scope" value="Eukaryota"/>
</dbReference>
<dbReference type="HOGENOM" id="CLU_1090960_0_0_1"/>
<keyword evidence="11" id="KW-1185">Reference proteome</keyword>
<keyword evidence="4 8" id="KW-0812">Transmembrane</keyword>
<dbReference type="GO" id="GO:0006506">
    <property type="term" value="P:GPI anchor biosynthetic process"/>
    <property type="evidence" value="ECO:0007669"/>
    <property type="project" value="UniProtKB-KW"/>
</dbReference>
<dbReference type="GO" id="GO:0005789">
    <property type="term" value="C:endoplasmic reticulum membrane"/>
    <property type="evidence" value="ECO:0007669"/>
    <property type="project" value="TreeGrafter"/>
</dbReference>
<evidence type="ECO:0000256" key="6">
    <source>
        <dbReference type="ARBA" id="ARBA00023034"/>
    </source>
</evidence>
<dbReference type="InParanoid" id="B4N0T8"/>
<evidence type="ECO:0000256" key="7">
    <source>
        <dbReference type="ARBA" id="ARBA00023136"/>
    </source>
</evidence>
<feature type="domain" description="CWH43-like N-terminal" evidence="9">
    <location>
        <begin position="31"/>
        <end position="247"/>
    </location>
</feature>
<comment type="subcellular location">
    <subcellularLocation>
        <location evidence="1">Golgi apparatus membrane</location>
        <topology evidence="1">Multi-pass membrane protein</topology>
    </subcellularLocation>
</comment>
<dbReference type="FunCoup" id="B4N0T8">
    <property type="interactions" value="7"/>
</dbReference>
<evidence type="ECO:0000256" key="1">
    <source>
        <dbReference type="ARBA" id="ARBA00004653"/>
    </source>
</evidence>
<evidence type="ECO:0000256" key="8">
    <source>
        <dbReference type="SAM" id="Phobius"/>
    </source>
</evidence>
<protein>
    <recommendedName>
        <fullName evidence="9">CWH43-like N-terminal domain-containing protein</fullName>
    </recommendedName>
</protein>
<evidence type="ECO:0000256" key="3">
    <source>
        <dbReference type="ARBA" id="ARBA00022502"/>
    </source>
</evidence>
<organism evidence="10 11">
    <name type="scientific">Drosophila willistoni</name>
    <name type="common">Fruit fly</name>
    <dbReference type="NCBI Taxonomy" id="7260"/>
    <lineage>
        <taxon>Eukaryota</taxon>
        <taxon>Metazoa</taxon>
        <taxon>Ecdysozoa</taxon>
        <taxon>Arthropoda</taxon>
        <taxon>Hexapoda</taxon>
        <taxon>Insecta</taxon>
        <taxon>Pterygota</taxon>
        <taxon>Neoptera</taxon>
        <taxon>Endopterygota</taxon>
        <taxon>Diptera</taxon>
        <taxon>Brachycera</taxon>
        <taxon>Muscomorpha</taxon>
        <taxon>Ephydroidea</taxon>
        <taxon>Drosophilidae</taxon>
        <taxon>Drosophila</taxon>
        <taxon>Sophophora</taxon>
    </lineage>
</organism>
<keyword evidence="5 8" id="KW-1133">Transmembrane helix</keyword>
<dbReference type="InterPro" id="IPR039545">
    <property type="entry name" value="PGAP2"/>
</dbReference>
<dbReference type="PANTHER" id="PTHR12892:SF11">
    <property type="entry name" value="POST-GPI ATTACHMENT TO PROTEINS FACTOR 2"/>
    <property type="match status" value="1"/>
</dbReference>
<dbReference type="EMBL" id="CH963920">
    <property type="protein sequence ID" value="EDW77701.2"/>
    <property type="molecule type" value="Genomic_DNA"/>
</dbReference>
<evidence type="ECO:0000313" key="11">
    <source>
        <dbReference type="Proteomes" id="UP000007798"/>
    </source>
</evidence>
<feature type="transmembrane region" description="Helical" evidence="8">
    <location>
        <begin position="142"/>
        <end position="164"/>
    </location>
</feature>
<feature type="transmembrane region" description="Helical" evidence="8">
    <location>
        <begin position="77"/>
        <end position="100"/>
    </location>
</feature>
<gene>
    <name evidence="10" type="primary">Dwil\GK24414</name>
    <name evidence="10" type="ORF">Dwil_GK24414</name>
</gene>
<evidence type="ECO:0000313" key="10">
    <source>
        <dbReference type="EMBL" id="EDW77701.2"/>
    </source>
</evidence>
<proteinExistence type="inferred from homology"/>
<dbReference type="Proteomes" id="UP000007798">
    <property type="component" value="Unassembled WGS sequence"/>
</dbReference>